<accession>A0AA39Q6P1</accession>
<feature type="transmembrane region" description="Helical" evidence="2">
    <location>
        <begin position="6"/>
        <end position="24"/>
    </location>
</feature>
<sequence>MLYPSCVLATTLWCTLLIIYRILTITGVKYRANGRLRVYQHFLEVLVESLALYSISLVVYLALTIHEDSRLYYLDAIVGIAKGVAPTLIVGRFTARHRAHPDDSWQGSVTGSASIRSQEQDHSRTSFREDDRTSPMLGGDLEAQRGSSVREPSPALRSVSVIADYVHANTEVSPEASPHARSRSLLHDRSSLREDAAHDSTVEDEATALDQ</sequence>
<evidence type="ECO:0000256" key="2">
    <source>
        <dbReference type="SAM" id="Phobius"/>
    </source>
</evidence>
<feature type="compositionally biased region" description="Basic and acidic residues" evidence="1">
    <location>
        <begin position="185"/>
        <end position="201"/>
    </location>
</feature>
<evidence type="ECO:0000256" key="1">
    <source>
        <dbReference type="SAM" id="MobiDB-lite"/>
    </source>
</evidence>
<gene>
    <name evidence="3" type="ORF">EDD18DRAFT_1391028</name>
</gene>
<dbReference type="Proteomes" id="UP001175228">
    <property type="component" value="Unassembled WGS sequence"/>
</dbReference>
<evidence type="ECO:0000313" key="3">
    <source>
        <dbReference type="EMBL" id="KAK0496174.1"/>
    </source>
</evidence>
<evidence type="ECO:0000313" key="4">
    <source>
        <dbReference type="Proteomes" id="UP001175228"/>
    </source>
</evidence>
<feature type="compositionally biased region" description="Polar residues" evidence="1">
    <location>
        <begin position="105"/>
        <end position="117"/>
    </location>
</feature>
<proteinExistence type="predicted"/>
<keyword evidence="2" id="KW-0812">Transmembrane</keyword>
<keyword evidence="2" id="KW-1133">Transmembrane helix</keyword>
<reference evidence="3" key="1">
    <citation type="submission" date="2023-06" db="EMBL/GenBank/DDBJ databases">
        <authorList>
            <consortium name="Lawrence Berkeley National Laboratory"/>
            <person name="Ahrendt S."/>
            <person name="Sahu N."/>
            <person name="Indic B."/>
            <person name="Wong-Bajracharya J."/>
            <person name="Merenyi Z."/>
            <person name="Ke H.-M."/>
            <person name="Monk M."/>
            <person name="Kocsube S."/>
            <person name="Drula E."/>
            <person name="Lipzen A."/>
            <person name="Balint B."/>
            <person name="Henrissat B."/>
            <person name="Andreopoulos B."/>
            <person name="Martin F.M."/>
            <person name="Harder C.B."/>
            <person name="Rigling D."/>
            <person name="Ford K.L."/>
            <person name="Foster G.D."/>
            <person name="Pangilinan J."/>
            <person name="Papanicolaou A."/>
            <person name="Barry K."/>
            <person name="LaButti K."/>
            <person name="Viragh M."/>
            <person name="Koriabine M."/>
            <person name="Yan M."/>
            <person name="Riley R."/>
            <person name="Champramary S."/>
            <person name="Plett K.L."/>
            <person name="Tsai I.J."/>
            <person name="Slot J."/>
            <person name="Sipos G."/>
            <person name="Plett J."/>
            <person name="Nagy L.G."/>
            <person name="Grigoriev I.V."/>
        </authorList>
    </citation>
    <scope>NUCLEOTIDE SEQUENCE</scope>
    <source>
        <strain evidence="3">HWK02</strain>
    </source>
</reference>
<comment type="caution">
    <text evidence="3">The sequence shown here is derived from an EMBL/GenBank/DDBJ whole genome shotgun (WGS) entry which is preliminary data.</text>
</comment>
<protein>
    <submittedName>
        <fullName evidence="3">Uncharacterized protein</fullName>
    </submittedName>
</protein>
<feature type="compositionally biased region" description="Acidic residues" evidence="1">
    <location>
        <begin position="202"/>
        <end position="211"/>
    </location>
</feature>
<organism evidence="3 4">
    <name type="scientific">Armillaria luteobubalina</name>
    <dbReference type="NCBI Taxonomy" id="153913"/>
    <lineage>
        <taxon>Eukaryota</taxon>
        <taxon>Fungi</taxon>
        <taxon>Dikarya</taxon>
        <taxon>Basidiomycota</taxon>
        <taxon>Agaricomycotina</taxon>
        <taxon>Agaricomycetes</taxon>
        <taxon>Agaricomycetidae</taxon>
        <taxon>Agaricales</taxon>
        <taxon>Marasmiineae</taxon>
        <taxon>Physalacriaceae</taxon>
        <taxon>Armillaria</taxon>
    </lineage>
</organism>
<feature type="transmembrane region" description="Helical" evidence="2">
    <location>
        <begin position="71"/>
        <end position="90"/>
    </location>
</feature>
<feature type="region of interest" description="Disordered" evidence="1">
    <location>
        <begin position="170"/>
        <end position="211"/>
    </location>
</feature>
<dbReference type="EMBL" id="JAUEPU010000016">
    <property type="protein sequence ID" value="KAK0496174.1"/>
    <property type="molecule type" value="Genomic_DNA"/>
</dbReference>
<keyword evidence="4" id="KW-1185">Reference proteome</keyword>
<feature type="region of interest" description="Disordered" evidence="1">
    <location>
        <begin position="99"/>
        <end position="154"/>
    </location>
</feature>
<feature type="transmembrane region" description="Helical" evidence="2">
    <location>
        <begin position="45"/>
        <end position="65"/>
    </location>
</feature>
<keyword evidence="2" id="KW-0472">Membrane</keyword>
<feature type="compositionally biased region" description="Basic and acidic residues" evidence="1">
    <location>
        <begin position="118"/>
        <end position="133"/>
    </location>
</feature>
<name>A0AA39Q6P1_9AGAR</name>
<dbReference type="AlphaFoldDB" id="A0AA39Q6P1"/>